<sequence length="333" mass="36043">MKALVLTEKEHMEMQDRPAAPLKNHEIKVKVSYVGVCGTDKHLYKGLPGSGDANMPVVLGHEVSGVIAELGSEVHGALNVGDRVAIDPNIPCGFCHFCHEGRPQLCENNQAVGVTRDGGMAEFVNVPETNVYPIPDSLSLKAAAMVEPVSCAVHGIHELMIKPHYTACVVGDGFMGQIFTAILASMGLKKVAVSGRNPKKVALLKQIGADDVFNPEKEEHGESYDLVIECVGVTATQERAIALARRGGQVLMFGVADPEASIRINAYDVFFKELTIKGAFINPHAMQDAIQMMTNRIDVETLITHELQLEDIPKMLDGTIKEKITKAVARIAQ</sequence>
<dbReference type="Proteomes" id="UP000285882">
    <property type="component" value="Chromosome"/>
</dbReference>
<dbReference type="Pfam" id="PF08240">
    <property type="entry name" value="ADH_N"/>
    <property type="match status" value="1"/>
</dbReference>
<dbReference type="InterPro" id="IPR013154">
    <property type="entry name" value="ADH-like_N"/>
</dbReference>
<dbReference type="GO" id="GO:0016491">
    <property type="term" value="F:oxidoreductase activity"/>
    <property type="evidence" value="ECO:0007669"/>
    <property type="project" value="UniProtKB-KW"/>
</dbReference>
<dbReference type="PROSITE" id="PS00059">
    <property type="entry name" value="ADH_ZINC"/>
    <property type="match status" value="1"/>
</dbReference>
<evidence type="ECO:0000313" key="8">
    <source>
        <dbReference type="Proteomes" id="UP000285882"/>
    </source>
</evidence>
<evidence type="ECO:0000256" key="3">
    <source>
        <dbReference type="ARBA" id="ARBA00023002"/>
    </source>
</evidence>
<feature type="domain" description="Enoyl reductase (ER)" evidence="5">
    <location>
        <begin position="7"/>
        <end position="326"/>
    </location>
</feature>
<dbReference type="InterPro" id="IPR036291">
    <property type="entry name" value="NAD(P)-bd_dom_sf"/>
</dbReference>
<dbReference type="PANTHER" id="PTHR43401:SF2">
    <property type="entry name" value="L-THREONINE 3-DEHYDROGENASE"/>
    <property type="match status" value="1"/>
</dbReference>
<dbReference type="EMBL" id="AP021853">
    <property type="protein sequence ID" value="BBN99352.1"/>
    <property type="molecule type" value="Genomic_DNA"/>
</dbReference>
<dbReference type="Gene3D" id="3.40.50.720">
    <property type="entry name" value="NAD(P)-binding Rossmann-like Domain"/>
    <property type="match status" value="1"/>
</dbReference>
<dbReference type="RefSeq" id="WP_028976656.1">
    <property type="nucleotide sequence ID" value="NZ_AP021853.1"/>
</dbReference>
<comment type="similarity">
    <text evidence="4">Belongs to the zinc-containing alcohol dehydrogenase family.</text>
</comment>
<comment type="cofactor">
    <cofactor evidence="4">
        <name>Zn(2+)</name>
        <dbReference type="ChEBI" id="CHEBI:29105"/>
    </cofactor>
</comment>
<keyword evidence="3" id="KW-0560">Oxidoreductase</keyword>
<dbReference type="InterPro" id="IPR020843">
    <property type="entry name" value="ER"/>
</dbReference>
<dbReference type="InterPro" id="IPR002328">
    <property type="entry name" value="ADH_Zn_CS"/>
</dbReference>
<dbReference type="PANTHER" id="PTHR43401">
    <property type="entry name" value="L-THREONINE 3-DEHYDROGENASE"/>
    <property type="match status" value="1"/>
</dbReference>
<organism evidence="6 9">
    <name type="scientific">Sporolactobacillus terrae</name>
    <dbReference type="NCBI Taxonomy" id="269673"/>
    <lineage>
        <taxon>Bacteria</taxon>
        <taxon>Bacillati</taxon>
        <taxon>Bacillota</taxon>
        <taxon>Bacilli</taxon>
        <taxon>Bacillales</taxon>
        <taxon>Sporolactobacillaceae</taxon>
        <taxon>Sporolactobacillus</taxon>
    </lineage>
</organism>
<keyword evidence="2 4" id="KW-0862">Zinc</keyword>
<evidence type="ECO:0000259" key="5">
    <source>
        <dbReference type="SMART" id="SM00829"/>
    </source>
</evidence>
<keyword evidence="8" id="KW-1185">Reference proteome</keyword>
<evidence type="ECO:0000313" key="7">
    <source>
        <dbReference type="EMBL" id="QAA22954.1"/>
    </source>
</evidence>
<dbReference type="SMART" id="SM00829">
    <property type="entry name" value="PKS_ER"/>
    <property type="match status" value="1"/>
</dbReference>
<dbReference type="CDD" id="cd08234">
    <property type="entry name" value="threonine_DH_like"/>
    <property type="match status" value="1"/>
</dbReference>
<reference evidence="6 9" key="2">
    <citation type="submission" date="2019-09" db="EMBL/GenBank/DDBJ databases">
        <title>Complete genome sequence of Sporolactobacillus terrae 70-3.</title>
        <authorList>
            <person name="Tanaka N."/>
            <person name="Shiwa Y."/>
            <person name="Fujita N."/>
            <person name="Tanasupawat S."/>
        </authorList>
    </citation>
    <scope>NUCLEOTIDE SEQUENCE [LARGE SCALE GENOMIC DNA]</scope>
    <source>
        <strain evidence="6 9">70-3</strain>
    </source>
</reference>
<dbReference type="AlphaFoldDB" id="A0A410DA06"/>
<dbReference type="InterPro" id="IPR013149">
    <property type="entry name" value="ADH-like_C"/>
</dbReference>
<dbReference type="InterPro" id="IPR011032">
    <property type="entry name" value="GroES-like_sf"/>
</dbReference>
<dbReference type="SUPFAM" id="SSF50129">
    <property type="entry name" value="GroES-like"/>
    <property type="match status" value="1"/>
</dbReference>
<name>A0A410DA06_9BACL</name>
<evidence type="ECO:0000313" key="6">
    <source>
        <dbReference type="EMBL" id="BBN99352.1"/>
    </source>
</evidence>
<dbReference type="STRING" id="1449983.GCA_000647835_01503"/>
<accession>A0A410DA06</accession>
<dbReference type="Gene3D" id="3.90.180.10">
    <property type="entry name" value="Medium-chain alcohol dehydrogenases, catalytic domain"/>
    <property type="match status" value="1"/>
</dbReference>
<dbReference type="EMBL" id="CP025688">
    <property type="protein sequence ID" value="QAA22954.1"/>
    <property type="molecule type" value="Genomic_DNA"/>
</dbReference>
<dbReference type="SUPFAM" id="SSF51735">
    <property type="entry name" value="NAD(P)-binding Rossmann-fold domains"/>
    <property type="match status" value="1"/>
</dbReference>
<protein>
    <submittedName>
        <fullName evidence="6">Alcohol dehydrogenase</fullName>
    </submittedName>
</protein>
<evidence type="ECO:0000256" key="2">
    <source>
        <dbReference type="ARBA" id="ARBA00022833"/>
    </source>
</evidence>
<evidence type="ECO:0000313" key="9">
    <source>
        <dbReference type="Proteomes" id="UP000326951"/>
    </source>
</evidence>
<dbReference type="Pfam" id="PF00107">
    <property type="entry name" value="ADH_zinc_N"/>
    <property type="match status" value="1"/>
</dbReference>
<dbReference type="GO" id="GO:0008270">
    <property type="term" value="F:zinc ion binding"/>
    <property type="evidence" value="ECO:0007669"/>
    <property type="project" value="InterPro"/>
</dbReference>
<keyword evidence="1 4" id="KW-0479">Metal-binding</keyword>
<dbReference type="InterPro" id="IPR050129">
    <property type="entry name" value="Zn_alcohol_dh"/>
</dbReference>
<reference evidence="7 8" key="1">
    <citation type="submission" date="2018-01" db="EMBL/GenBank/DDBJ databases">
        <title>Complete genome sequencing of Sporolactobacillus terrae DLG3.</title>
        <authorList>
            <person name="Nam Y.-D."/>
            <person name="Kang J."/>
            <person name="Chung W.-H."/>
        </authorList>
    </citation>
    <scope>NUCLEOTIDE SEQUENCE [LARGE SCALE GENOMIC DNA]</scope>
    <source>
        <strain evidence="7 8">DLG3</strain>
    </source>
</reference>
<proteinExistence type="inferred from homology"/>
<dbReference type="Proteomes" id="UP000326951">
    <property type="component" value="Chromosome"/>
</dbReference>
<evidence type="ECO:0000256" key="1">
    <source>
        <dbReference type="ARBA" id="ARBA00022723"/>
    </source>
</evidence>
<evidence type="ECO:0000256" key="4">
    <source>
        <dbReference type="RuleBase" id="RU361277"/>
    </source>
</evidence>
<gene>
    <name evidence="7" type="ORF">C0674_10135</name>
    <name evidence="6" type="ORF">St703_20570</name>
</gene>